<dbReference type="GO" id="GO:0031966">
    <property type="term" value="C:mitochondrial membrane"/>
    <property type="evidence" value="ECO:0007669"/>
    <property type="project" value="UniProtKB-SubCell"/>
</dbReference>
<dbReference type="InterPro" id="IPR018108">
    <property type="entry name" value="MCP_transmembrane"/>
</dbReference>
<evidence type="ECO:0000256" key="7">
    <source>
        <dbReference type="ARBA" id="ARBA00023128"/>
    </source>
</evidence>
<comment type="similarity">
    <text evidence="2 10">Belongs to the mitochondrial carrier (TC 2.A.29) family.</text>
</comment>
<accession>A0A836H6A6</accession>
<dbReference type="PANTHER" id="PTHR45624:SF10">
    <property type="entry name" value="SLC (SOLUTE CARRIER) HOMOLOG"/>
    <property type="match status" value="1"/>
</dbReference>
<evidence type="ECO:0000256" key="3">
    <source>
        <dbReference type="ARBA" id="ARBA00022448"/>
    </source>
</evidence>
<gene>
    <name evidence="11" type="ORF">LSCM1_07648</name>
</gene>
<evidence type="ECO:0000256" key="9">
    <source>
        <dbReference type="PROSITE-ProRule" id="PRU00282"/>
    </source>
</evidence>
<evidence type="ECO:0000313" key="11">
    <source>
        <dbReference type="EMBL" id="KAG5485559.1"/>
    </source>
</evidence>
<dbReference type="PANTHER" id="PTHR45624">
    <property type="entry name" value="MITOCHONDRIAL BASIC AMINO ACIDS TRANSPORTER-RELATED"/>
    <property type="match status" value="1"/>
</dbReference>
<evidence type="ECO:0000313" key="12">
    <source>
        <dbReference type="Proteomes" id="UP000673552"/>
    </source>
</evidence>
<keyword evidence="4 9" id="KW-0812">Transmembrane</keyword>
<keyword evidence="5" id="KW-0677">Repeat</keyword>
<keyword evidence="7" id="KW-0496">Mitochondrion</keyword>
<dbReference type="EMBL" id="JAFEUZ010000009">
    <property type="protein sequence ID" value="KAG5485559.1"/>
    <property type="molecule type" value="Genomic_DNA"/>
</dbReference>
<dbReference type="GeneID" id="92517522"/>
<sequence length="351" mass="37377">MAIGKPEIAVAPGPSWPAPVSPQINERDRASKHFIKTSIVALVPGAAQGATTVLLGHPLDTAKVRMQAAGPHTSRTAVGTMWLMATSEGPRSLYRGAAPPLLMEGIKRSLQFALWDWVRAFAREEPASRRGADGVASSSGDGAWDSARQLTHRGLAGIGNNTFVSGAVVGGVGTLIGCPMHVVKIRTQYQTAADTRNAWTCMRGIYDREGFLGFYSGFRCNVAKDVCFSGMYLGLYAMLRDQRAFQPLPENAAAASVSQAASSARTTKSRAFLAGAIASMATWALLFPLDTIKTLVQAGQSHAILATLRRPTLLYRGLAASLMKAGPVSGVAMAVYEQAWAFMNKRPALCH</sequence>
<evidence type="ECO:0000256" key="5">
    <source>
        <dbReference type="ARBA" id="ARBA00022737"/>
    </source>
</evidence>
<evidence type="ECO:0000256" key="2">
    <source>
        <dbReference type="ARBA" id="ARBA00006375"/>
    </source>
</evidence>
<dbReference type="InterPro" id="IPR023395">
    <property type="entry name" value="MCP_dom_sf"/>
</dbReference>
<name>A0A836H6A6_9TRYP</name>
<feature type="repeat" description="Solcar" evidence="9">
    <location>
        <begin position="157"/>
        <end position="242"/>
    </location>
</feature>
<dbReference type="AlphaFoldDB" id="A0A836H6A6"/>
<protein>
    <recommendedName>
        <fullName evidence="13">Mitochondrial carrier protein</fullName>
    </recommendedName>
</protein>
<dbReference type="PROSITE" id="PS50920">
    <property type="entry name" value="SOLCAR"/>
    <property type="match status" value="3"/>
</dbReference>
<dbReference type="SUPFAM" id="SSF103506">
    <property type="entry name" value="Mitochondrial carrier"/>
    <property type="match status" value="1"/>
</dbReference>
<reference evidence="12" key="1">
    <citation type="journal article" date="2021" name="Microbiol. Resour. Announc.">
        <title>LGAAP: Leishmaniinae Genome Assembly and Annotation Pipeline.</title>
        <authorList>
            <person name="Almutairi H."/>
            <person name="Urbaniak M.D."/>
            <person name="Bates M.D."/>
            <person name="Jariyapan N."/>
            <person name="Kwakye-Nuako G."/>
            <person name="Thomaz-Soccol V."/>
            <person name="Al-Salem W.S."/>
            <person name="Dillon R.J."/>
            <person name="Bates P.A."/>
            <person name="Gatherer D."/>
        </authorList>
    </citation>
    <scope>NUCLEOTIDE SEQUENCE [LARGE SCALE GENOMIC DNA]</scope>
</reference>
<evidence type="ECO:0008006" key="13">
    <source>
        <dbReference type="Google" id="ProtNLM"/>
    </source>
</evidence>
<reference evidence="12" key="2">
    <citation type="journal article" date="2021" name="Sci. Data">
        <title>Chromosome-scale genome sequencing, assembly and annotation of six genomes from subfamily Leishmaniinae.</title>
        <authorList>
            <person name="Almutairi H."/>
            <person name="Urbaniak M.D."/>
            <person name="Bates M.D."/>
            <person name="Jariyapan N."/>
            <person name="Kwakye-Nuako G."/>
            <person name="Thomaz Soccol V."/>
            <person name="Al-Salem W.S."/>
            <person name="Dillon R.J."/>
            <person name="Bates P.A."/>
            <person name="Gatherer D."/>
        </authorList>
    </citation>
    <scope>NUCLEOTIDE SEQUENCE [LARGE SCALE GENOMIC DNA]</scope>
</reference>
<feature type="repeat" description="Solcar" evidence="9">
    <location>
        <begin position="266"/>
        <end position="342"/>
    </location>
</feature>
<dbReference type="GO" id="GO:0022857">
    <property type="term" value="F:transmembrane transporter activity"/>
    <property type="evidence" value="ECO:0007669"/>
    <property type="project" value="TreeGrafter"/>
</dbReference>
<feature type="repeat" description="Solcar" evidence="9">
    <location>
        <begin position="36"/>
        <end position="121"/>
    </location>
</feature>
<evidence type="ECO:0000256" key="4">
    <source>
        <dbReference type="ARBA" id="ARBA00022692"/>
    </source>
</evidence>
<evidence type="ECO:0000256" key="1">
    <source>
        <dbReference type="ARBA" id="ARBA00004225"/>
    </source>
</evidence>
<keyword evidence="3 10" id="KW-0813">Transport</keyword>
<dbReference type="InterPro" id="IPR050567">
    <property type="entry name" value="Mitochondrial_Carrier"/>
</dbReference>
<evidence type="ECO:0000256" key="6">
    <source>
        <dbReference type="ARBA" id="ARBA00022989"/>
    </source>
</evidence>
<dbReference type="Pfam" id="PF00153">
    <property type="entry name" value="Mito_carr"/>
    <property type="match status" value="3"/>
</dbReference>
<dbReference type="Proteomes" id="UP000673552">
    <property type="component" value="Unassembled WGS sequence"/>
</dbReference>
<organism evidence="11 12">
    <name type="scientific">Leishmania martiniquensis</name>
    <dbReference type="NCBI Taxonomy" id="1580590"/>
    <lineage>
        <taxon>Eukaryota</taxon>
        <taxon>Discoba</taxon>
        <taxon>Euglenozoa</taxon>
        <taxon>Kinetoplastea</taxon>
        <taxon>Metakinetoplastina</taxon>
        <taxon>Trypanosomatida</taxon>
        <taxon>Trypanosomatidae</taxon>
        <taxon>Leishmaniinae</taxon>
        <taxon>Leishmania</taxon>
    </lineage>
</organism>
<keyword evidence="6" id="KW-1133">Transmembrane helix</keyword>
<dbReference type="OrthoDB" id="193856at2759"/>
<evidence type="ECO:0000256" key="10">
    <source>
        <dbReference type="RuleBase" id="RU000488"/>
    </source>
</evidence>
<proteinExistence type="inferred from homology"/>
<keyword evidence="12" id="KW-1185">Reference proteome</keyword>
<evidence type="ECO:0000256" key="8">
    <source>
        <dbReference type="ARBA" id="ARBA00023136"/>
    </source>
</evidence>
<dbReference type="KEGG" id="lmat:92517522"/>
<dbReference type="Gene3D" id="1.50.40.10">
    <property type="entry name" value="Mitochondrial carrier domain"/>
    <property type="match status" value="2"/>
</dbReference>
<dbReference type="RefSeq" id="XP_067180855.1">
    <property type="nucleotide sequence ID" value="XM_067325010.1"/>
</dbReference>
<comment type="caution">
    <text evidence="11">The sequence shown here is derived from an EMBL/GenBank/DDBJ whole genome shotgun (WGS) entry which is preliminary data.</text>
</comment>
<comment type="subcellular location">
    <subcellularLocation>
        <location evidence="1">Mitochondrion membrane</location>
        <topology evidence="1">Multi-pass membrane protein</topology>
    </subcellularLocation>
</comment>
<keyword evidence="8 9" id="KW-0472">Membrane</keyword>